<dbReference type="GeneID" id="105273745"/>
<comment type="similarity">
    <text evidence="1 4">Belongs to the serpin family.</text>
</comment>
<organism evidence="7 8">
    <name type="scientific">Fopius arisanus</name>
    <dbReference type="NCBI Taxonomy" id="64838"/>
    <lineage>
        <taxon>Eukaryota</taxon>
        <taxon>Metazoa</taxon>
        <taxon>Ecdysozoa</taxon>
        <taxon>Arthropoda</taxon>
        <taxon>Hexapoda</taxon>
        <taxon>Insecta</taxon>
        <taxon>Pterygota</taxon>
        <taxon>Neoptera</taxon>
        <taxon>Endopterygota</taxon>
        <taxon>Hymenoptera</taxon>
        <taxon>Apocrita</taxon>
        <taxon>Ichneumonoidea</taxon>
        <taxon>Braconidae</taxon>
        <taxon>Opiinae</taxon>
        <taxon>Fopius</taxon>
    </lineage>
</organism>
<dbReference type="Gene3D" id="3.30.497.10">
    <property type="entry name" value="Antithrombin, subunit I, domain 2"/>
    <property type="match status" value="5"/>
</dbReference>
<dbReference type="CDD" id="cd19601">
    <property type="entry name" value="serpin42Da-like"/>
    <property type="match status" value="5"/>
</dbReference>
<dbReference type="InterPro" id="IPR042185">
    <property type="entry name" value="Serpin_sf_2"/>
</dbReference>
<evidence type="ECO:0000313" key="8">
    <source>
        <dbReference type="RefSeq" id="XP_011314654.1"/>
    </source>
</evidence>
<evidence type="ECO:0000259" key="6">
    <source>
        <dbReference type="SMART" id="SM00093"/>
    </source>
</evidence>
<dbReference type="SMART" id="SM00093">
    <property type="entry name" value="SERPIN"/>
    <property type="match status" value="5"/>
</dbReference>
<feature type="domain" description="Serpin" evidence="6">
    <location>
        <begin position="44"/>
        <end position="404"/>
    </location>
</feature>
<feature type="domain" description="Serpin" evidence="6">
    <location>
        <begin position="802"/>
        <end position="1166"/>
    </location>
</feature>
<evidence type="ECO:0000256" key="4">
    <source>
        <dbReference type="RuleBase" id="RU000411"/>
    </source>
</evidence>
<dbReference type="PANTHER" id="PTHR11461">
    <property type="entry name" value="SERINE PROTEASE INHIBITOR, SERPIN"/>
    <property type="match status" value="1"/>
</dbReference>
<dbReference type="OrthoDB" id="671595at2759"/>
<name>A0A9R1UAV4_9HYME</name>
<proteinExistence type="inferred from homology"/>
<dbReference type="PANTHER" id="PTHR11461:SF211">
    <property type="entry name" value="GH10112P-RELATED"/>
    <property type="match status" value="1"/>
</dbReference>
<dbReference type="InterPro" id="IPR023796">
    <property type="entry name" value="Serpin_dom"/>
</dbReference>
<dbReference type="SUPFAM" id="SSF56574">
    <property type="entry name" value="Serpins"/>
    <property type="match status" value="5"/>
</dbReference>
<keyword evidence="3" id="KW-0722">Serine protease inhibitor</keyword>
<dbReference type="Proteomes" id="UP000694866">
    <property type="component" value="Unplaced"/>
</dbReference>
<gene>
    <name evidence="8" type="primary">LOC105273745</name>
</gene>
<reference evidence="8" key="1">
    <citation type="submission" date="2025-08" db="UniProtKB">
        <authorList>
            <consortium name="RefSeq"/>
        </authorList>
    </citation>
    <scope>IDENTIFICATION</scope>
    <source>
        <strain evidence="8">USDA-PBARC FA_bdor</strain>
        <tissue evidence="8">Whole organism</tissue>
    </source>
</reference>
<dbReference type="InterPro" id="IPR036186">
    <property type="entry name" value="Serpin_sf"/>
</dbReference>
<evidence type="ECO:0000256" key="5">
    <source>
        <dbReference type="SAM" id="SignalP"/>
    </source>
</evidence>
<dbReference type="InterPro" id="IPR023795">
    <property type="entry name" value="Serpin_CS"/>
</dbReference>
<dbReference type="Pfam" id="PF00079">
    <property type="entry name" value="Serpin"/>
    <property type="match status" value="5"/>
</dbReference>
<keyword evidence="5" id="KW-0732">Signal</keyword>
<sequence>MNSRLFLLVALAAVLSVGSTQGKVAFKNQNALRTISSSMNEFAGNFYKNLAKIESGNFISSPLSVSMMLSMLTFGANGKTEEQLRSILGLPKDDALTKDGFTSLIDSLNSIKRAEFRLENKIFIDNNLQLEGDFERVIGDTFGSTVQPVDFSRVRAAARTINDWAAEITNNKIKDLFKPDDLQGATTVLANAVYFKGNWKKQFSKSLTKAQDFHVNERITKKVDMMAIKESFHSGRLPKNDATFIEIPYEREDSSGQISMFVIVPDEINGLQNVERTLHEVNFGALKGSTSKTQLYLPKFKVESKFNLEEILKQLGIQNVFENGADFSGITKTPMHISKVIQKAYINVDEKGSEAAAITGSIGVATIPEPPQPINIVKVDRPFVYAIVHGDDKTVIFQGHVTSPVKNMKGMAENFVMSPIGISMVTAMASFGAGGDTKNQMRKSLAMPEDETMAKSGIKSLIDQSNDIKGVELKMANKIFTTTGVDMKPEFKEVTEKTFDSIAQSMDFTKPEAAETINTWAAEMTNNKIQNLMKPDDIKDASMVLANAVYFKGKWAKPFAKEMTTTKPFNLNEKTTKDVMMMSKMDRMLYGEIPSINSKFIEIPYERSEESPGMRVNMYLIVPNELNDGLRNLENKIESLDLETARGHVGMRDVMLQMPKFKMESTTDLKPAMEEMGMTDMFSDKADFKGITDAPPLKIGKAMQKAMIDVNEEGSEAAAVTSMVAVPMSMPMPPEDPVIMTVDRPFYFAIIMVNDQLEGDSIVIALGAALIATGFPNTLSAAVPEKNDALRAVSTTLNQFAVDFFKNISEENRSTNLICSPVSVSMVLSMAAFGAGGDTAKEMRSGLRLPSDDAVTKSGFESLIDILNNVKKVDLKVANKIFTASGFEVKPAFKEVTAKSFKSQAESLDFGKAEAASATINAWCSAQTNGLIKDVIKPDDLAAAAMVLVNAVYFKGQWKNKFRESLTQPRPFHVNDKTTQDVPMMTTRYRYNYGNLPDLDAQFVELPYQHENETDATSMFIILPNNVDGLTKAESNLDKVNFQDLHDRHAMTDMFLYLPKFKTQSSFNLQNTLVKMGLGRMFSDNADFTGITDNPPLKISKVLQKAVIEVNEEGSEAAAVTAVIMTELAPAVPIIPITMEIDRPFIFTIVHQSTNTILFQGKIMLPKNNIKKEKLNLANKIFTAEGLEVKSEFRAIINSLFKSEVESVDFTKLDESSRIINVWCETQTEGCIKDVVQPNDVQDASLILVNAIHFKGKWVKPFEKAFTGSQKFSISETATKEVSMMWIDDYFNCGDLPDLDAQYVELPFQSENEDDAISMYIIVPDKMTGWQKVEANLDKIYFQELNGPPERLKLGVPRFQVESKFELEPVLSKMGMKMPFSDTADFTGITDAPPLKISKVIQKVLIEVNEEGTEAGTVTQRSIWNCSSIAVVLQFHYFSAFTMSTLTSLDAARTVAANVKKFSSSFYKVVAGDGEKNLICSSLSVSVVLSMLTYGAREKTEGELKSALHFDDDDTVNKNGHQLLIDTFNAFKTVQLKLANRIFVADYIKLKPKYQEITETYFRSVTQNVNFENSVEASNTINRWCEEKTNARIKNVVLPGDLNSNTALILVNAVYFKGNWKDTFDDILTVPKPFHIDENTTKEVPMMHREGRYKLSNLSELNATCIELPYESNDETDAMSMFIILPDKIDGLRDIENKLDNMDFLELHKNRSSSRSIDLQLPKFKIESTIDLNPVLEKMGMGNMFEGSANFEGMADSPLSVSKVIQKAFIEVNEEGSEAAAVTAVMMLRCSMPLPSMPVIVDRPFFCTIVAKYTGTQLFSGRVIDPSI</sequence>
<feature type="domain" description="Serpin" evidence="6">
    <location>
        <begin position="406"/>
        <end position="753"/>
    </location>
</feature>
<feature type="domain" description="Serpin" evidence="6">
    <location>
        <begin position="1167"/>
        <end position="1457"/>
    </location>
</feature>
<evidence type="ECO:0000313" key="7">
    <source>
        <dbReference type="Proteomes" id="UP000694866"/>
    </source>
</evidence>
<feature type="domain" description="Serpin" evidence="6">
    <location>
        <begin position="1464"/>
        <end position="1826"/>
    </location>
</feature>
<dbReference type="GO" id="GO:0004867">
    <property type="term" value="F:serine-type endopeptidase inhibitor activity"/>
    <property type="evidence" value="ECO:0007669"/>
    <property type="project" value="UniProtKB-KW"/>
</dbReference>
<dbReference type="PROSITE" id="PS00284">
    <property type="entry name" value="SERPIN"/>
    <property type="match status" value="3"/>
</dbReference>
<evidence type="ECO:0000256" key="2">
    <source>
        <dbReference type="ARBA" id="ARBA00022690"/>
    </source>
</evidence>
<dbReference type="GO" id="GO:0005615">
    <property type="term" value="C:extracellular space"/>
    <property type="evidence" value="ECO:0007669"/>
    <property type="project" value="InterPro"/>
</dbReference>
<evidence type="ECO:0000256" key="1">
    <source>
        <dbReference type="ARBA" id="ARBA00009500"/>
    </source>
</evidence>
<accession>A0A9R1UAV4</accession>
<dbReference type="RefSeq" id="XP_011314654.1">
    <property type="nucleotide sequence ID" value="XM_011316352.1"/>
</dbReference>
<feature type="chain" id="PRO_5040421533" description="Serpin domain-containing protein" evidence="5">
    <location>
        <begin position="23"/>
        <end position="1828"/>
    </location>
</feature>
<keyword evidence="7" id="KW-1185">Reference proteome</keyword>
<dbReference type="Gene3D" id="2.30.39.10">
    <property type="entry name" value="Alpha-1-antitrypsin, domain 1"/>
    <property type="match status" value="5"/>
</dbReference>
<feature type="signal peptide" evidence="5">
    <location>
        <begin position="1"/>
        <end position="22"/>
    </location>
</feature>
<dbReference type="InterPro" id="IPR042178">
    <property type="entry name" value="Serpin_sf_1"/>
</dbReference>
<evidence type="ECO:0000256" key="3">
    <source>
        <dbReference type="ARBA" id="ARBA00022900"/>
    </source>
</evidence>
<dbReference type="InterPro" id="IPR000215">
    <property type="entry name" value="Serpin_fam"/>
</dbReference>
<keyword evidence="2" id="KW-0646">Protease inhibitor</keyword>
<protein>
    <recommendedName>
        <fullName evidence="6">Serpin domain-containing protein</fullName>
    </recommendedName>
</protein>
<dbReference type="KEGG" id="fas:105273745"/>